<name>A0ABD6BII9_9EURY</name>
<gene>
    <name evidence="1" type="ORF">ACFR99_12740</name>
</gene>
<proteinExistence type="predicted"/>
<dbReference type="Proteomes" id="UP001597076">
    <property type="component" value="Unassembled WGS sequence"/>
</dbReference>
<sequence length="144" mass="15409">MYRREVLQTMSVGAVALGGGCSALFDSRGSLYLEDVTIKNGDDIAHDFELTVEQADSVVHEATVELEGTQTLATVACEWSGRGPFVVTCTLDGDSTETVRIDDAIQQGAGEHAQVTFTVTEMAELDWSGFLDDGGRECPRSASN</sequence>
<reference evidence="1 2" key="1">
    <citation type="journal article" date="2019" name="Int. J. Syst. Evol. Microbiol.">
        <title>The Global Catalogue of Microorganisms (GCM) 10K type strain sequencing project: providing services to taxonomists for standard genome sequencing and annotation.</title>
        <authorList>
            <consortium name="The Broad Institute Genomics Platform"/>
            <consortium name="The Broad Institute Genome Sequencing Center for Infectious Disease"/>
            <person name="Wu L."/>
            <person name="Ma J."/>
        </authorList>
    </citation>
    <scope>NUCLEOTIDE SEQUENCE [LARGE SCALE GENOMIC DNA]</scope>
    <source>
        <strain evidence="1 2">CGMCC 1.12230</strain>
    </source>
</reference>
<dbReference type="AlphaFoldDB" id="A0ABD6BII9"/>
<organism evidence="1 2">
    <name type="scientific">Haloarchaeobius amylolyticus</name>
    <dbReference type="NCBI Taxonomy" id="1198296"/>
    <lineage>
        <taxon>Archaea</taxon>
        <taxon>Methanobacteriati</taxon>
        <taxon>Methanobacteriota</taxon>
        <taxon>Stenosarchaea group</taxon>
        <taxon>Halobacteria</taxon>
        <taxon>Halobacteriales</taxon>
        <taxon>Halorubellaceae</taxon>
        <taxon>Haloarchaeobius</taxon>
    </lineage>
</organism>
<evidence type="ECO:0008006" key="3">
    <source>
        <dbReference type="Google" id="ProtNLM"/>
    </source>
</evidence>
<evidence type="ECO:0000313" key="1">
    <source>
        <dbReference type="EMBL" id="MFD1564414.1"/>
    </source>
</evidence>
<evidence type="ECO:0000313" key="2">
    <source>
        <dbReference type="Proteomes" id="UP001597076"/>
    </source>
</evidence>
<protein>
    <recommendedName>
        <fullName evidence="3">Lipoprotein</fullName>
    </recommendedName>
</protein>
<keyword evidence="2" id="KW-1185">Reference proteome</keyword>
<dbReference type="PROSITE" id="PS51257">
    <property type="entry name" value="PROKAR_LIPOPROTEIN"/>
    <property type="match status" value="1"/>
</dbReference>
<dbReference type="RefSeq" id="WP_390287933.1">
    <property type="nucleotide sequence ID" value="NZ_JBHUDI010000007.1"/>
</dbReference>
<accession>A0ABD6BII9</accession>
<dbReference type="EMBL" id="JBHUDI010000007">
    <property type="protein sequence ID" value="MFD1564414.1"/>
    <property type="molecule type" value="Genomic_DNA"/>
</dbReference>
<comment type="caution">
    <text evidence="1">The sequence shown here is derived from an EMBL/GenBank/DDBJ whole genome shotgun (WGS) entry which is preliminary data.</text>
</comment>